<feature type="active site" description="Proton acceptor" evidence="14">
    <location>
        <position position="167"/>
    </location>
</feature>
<dbReference type="FunFam" id="3.40.50.450:FF:000043">
    <property type="entry name" value="ATP-dependent 6-phosphofructokinase, platelet type"/>
    <property type="match status" value="1"/>
</dbReference>
<sequence length="826" mass="90848">MTDEVQKFITRGSRKGHGIAVFTSGGDSQGMNAAVRAVVRMGIYLGCKVYFIKEGYQGMVDGGENIAEANWAAVSSIIHRGGTVIGSARCMDFKERWGRLKAAENLVKRGITNLVVIGGDGSLTGANLFRVEWSSLLDELLQTGKITNEERQKNKSLHIAGMVGSIDNDFCGTDMTIGTDSALHRIIEAIDAIVSTAYSHQRTFIMEVMGRHCGYLALISGVVTEADYVFIPESPPPTDWARKLCDKLMQASYLAVVAALASEADYVFIPEDPVKTDWKDHLCKKLLQERSSGQRLNIIIVAEGATDREGNPITAEMVKKVVVDELAQDTRITVLGHVQRGGNPSAFDRVLGCRMGAEAVMALMEATDDTEPCVVSLDGNQAVRVPLMECVERTQAVAKAMSEKKFDLAVELRGRSFTRNLETYKMLTRLKPPKDAFDAQGKGKEGYTLGVMHIGAPACGMNAAVRSFVRNSIYRGDTVYGIHDGIEGLVSGHITRMDWGDVTGWGGQGGAFLGTKRTLPEGKFKEIASRLREFKIQALLVIGGFEAYHSLGQLVDQRDNYSEFCIPMVIIPSTISNNVPGTEFSLGCDTGLNEITEICDRIRQSAQGTKRRVFVIETMGGYCGYLATVAGLAGGADAAYIFEEKFSIKDLQQDVYHMASKMADGVQRGLILRNEKANENYNTDFIHRLYSEEGKGLFSCRSNILGHMQQGGSPSPFDRNMGTKMAAKAVEWLVDQLKKNTQPDGTINAKTLDSACLLGLVRRQYKFTPLKELISDTNFDQRIPKSQWWLKLRPLLRILAKHDSTYEEEGMYITVEEECANDAAVV</sequence>
<comment type="similarity">
    <text evidence="15">Belongs to the phosphofructokinase type A (PFKA) family. ATP-dependent PFK group I subfamily. Eukaryotic two domain clade "E" sub-subfamily.</text>
</comment>
<dbReference type="EC" id="2.7.1.11" evidence="14"/>
<feature type="binding site" description="in other chain" evidence="14">
    <location>
        <position position="782"/>
    </location>
    <ligand>
        <name>beta-D-fructose 2,6-bisphosphate</name>
        <dbReference type="ChEBI" id="CHEBI:58579"/>
        <note>allosteric activator; ligand shared between dimeric partners</note>
    </ligand>
</feature>
<feature type="binding site" evidence="14">
    <location>
        <position position="701"/>
    </location>
    <ligand>
        <name>beta-D-fructose 2,6-bisphosphate</name>
        <dbReference type="ChEBI" id="CHEBI:58579"/>
        <note>allosteric activator; ligand shared between dimeric partners</note>
    </ligand>
</feature>
<dbReference type="GO" id="GO:0070095">
    <property type="term" value="F:fructose-6-phosphate binding"/>
    <property type="evidence" value="ECO:0007669"/>
    <property type="project" value="TreeGrafter"/>
</dbReference>
<evidence type="ECO:0000256" key="14">
    <source>
        <dbReference type="HAMAP-Rule" id="MF_03184"/>
    </source>
</evidence>
<dbReference type="GO" id="GO:0005524">
    <property type="term" value="F:ATP binding"/>
    <property type="evidence" value="ECO:0007669"/>
    <property type="project" value="UniProtKB-KW"/>
</dbReference>
<keyword evidence="8 14" id="KW-0547">Nucleotide-binding</keyword>
<dbReference type="Gene3D" id="3.40.50.450">
    <property type="match status" value="2"/>
</dbReference>
<keyword evidence="7 14" id="KW-0479">Metal-binding</keyword>
<evidence type="ECO:0000259" key="16">
    <source>
        <dbReference type="Pfam" id="PF00365"/>
    </source>
</evidence>
<dbReference type="STRING" id="568069.A0A1J1IS00"/>
<dbReference type="HAMAP" id="MF_03184">
    <property type="entry name" value="Phosphofructokinase_I_E"/>
    <property type="match status" value="1"/>
</dbReference>
<feature type="binding site" evidence="14">
    <location>
        <position position="331"/>
    </location>
    <ligand>
        <name>substrate</name>
        <note>ligand shared between dimeric partners</note>
    </ligand>
</feature>
<dbReference type="InterPro" id="IPR009161">
    <property type="entry name" value="6-Pfructokinase_euk"/>
</dbReference>
<keyword evidence="9 14" id="KW-0418">Kinase</keyword>
<dbReference type="PANTHER" id="PTHR13697">
    <property type="entry name" value="PHOSPHOFRUCTOKINASE"/>
    <property type="match status" value="1"/>
</dbReference>
<dbReference type="PIRSF" id="PIRSF000533">
    <property type="entry name" value="ATP_PFK_euk"/>
    <property type="match status" value="1"/>
</dbReference>
<feature type="binding site" description="in other chain" evidence="14">
    <location>
        <begin position="619"/>
        <end position="621"/>
    </location>
    <ligand>
        <name>beta-D-fructose 2,6-bisphosphate</name>
        <dbReference type="ChEBI" id="CHEBI:58579"/>
        <note>allosteric activator; ligand shared between dimeric partners</note>
    </ligand>
</feature>
<feature type="binding site" description="in other chain" evidence="14">
    <location>
        <position position="517"/>
    </location>
    <ligand>
        <name>beta-D-fructose 2,6-bisphosphate</name>
        <dbReference type="ChEBI" id="CHEBI:58579"/>
        <note>allosteric activator; ligand shared between dimeric partners</note>
    </ligand>
</feature>
<gene>
    <name evidence="17" type="primary">putative 6-phosphofructokinase</name>
    <name evidence="17" type="ORF">CLUMA_CG015091</name>
</gene>
<feature type="binding site" evidence="14">
    <location>
        <position position="612"/>
    </location>
    <ligand>
        <name>beta-D-fructose 2,6-bisphosphate</name>
        <dbReference type="ChEBI" id="CHEBI:58579"/>
        <note>allosteric activator; ligand shared between dimeric partners</note>
    </ligand>
</feature>
<keyword evidence="18" id="KW-1185">Reference proteome</keyword>
<evidence type="ECO:0000256" key="5">
    <source>
        <dbReference type="ARBA" id="ARBA00022533"/>
    </source>
</evidence>
<dbReference type="SUPFAM" id="SSF53784">
    <property type="entry name" value="Phosphofructokinase"/>
    <property type="match status" value="3"/>
</dbReference>
<keyword evidence="10 14" id="KW-0067">ATP-binding</keyword>
<dbReference type="UniPathway" id="UPA00109">
    <property type="reaction ID" value="UER00182"/>
</dbReference>
<keyword evidence="4 14" id="KW-0963">Cytoplasm</keyword>
<feature type="binding site" description="in other chain" evidence="14">
    <location>
        <begin position="165"/>
        <end position="167"/>
    </location>
    <ligand>
        <name>substrate</name>
        <note>ligand shared between dimeric partners</note>
    </ligand>
</feature>
<evidence type="ECO:0000256" key="15">
    <source>
        <dbReference type="PIRNR" id="PIRNR000533"/>
    </source>
</evidence>
<evidence type="ECO:0000313" key="18">
    <source>
        <dbReference type="Proteomes" id="UP000183832"/>
    </source>
</evidence>
<feature type="binding site" description="in other chain" evidence="14">
    <location>
        <begin position="707"/>
        <end position="710"/>
    </location>
    <ligand>
        <name>beta-D-fructose 2,6-bisphosphate</name>
        <dbReference type="ChEBI" id="CHEBI:58579"/>
        <note>allosteric activator; ligand shared between dimeric partners</note>
    </ligand>
</feature>
<comment type="function">
    <text evidence="14">Catalyzes the phosphorylation of D-fructose 6-phosphate to fructose 1,6-bisphosphate by ATP, the first committing step of glycolysis.</text>
</comment>
<keyword evidence="5 14" id="KW-0021">Allosteric enzyme</keyword>
<comment type="cofactor">
    <cofactor evidence="1 14">
        <name>Mg(2+)</name>
        <dbReference type="ChEBI" id="CHEBI:18420"/>
    </cofactor>
</comment>
<dbReference type="GO" id="GO:0042802">
    <property type="term" value="F:identical protein binding"/>
    <property type="evidence" value="ECO:0007669"/>
    <property type="project" value="TreeGrafter"/>
</dbReference>
<comment type="subunit">
    <text evidence="14">Homotetramer.</text>
</comment>
<evidence type="ECO:0000256" key="1">
    <source>
        <dbReference type="ARBA" id="ARBA00001946"/>
    </source>
</evidence>
<dbReference type="GO" id="GO:0003872">
    <property type="term" value="F:6-phosphofructokinase activity"/>
    <property type="evidence" value="ECO:0007669"/>
    <property type="project" value="UniProtKB-UniRule"/>
</dbReference>
<evidence type="ECO:0000256" key="11">
    <source>
        <dbReference type="ARBA" id="ARBA00022842"/>
    </source>
</evidence>
<dbReference type="NCBIfam" id="TIGR02478">
    <property type="entry name" value="6PF1K_euk"/>
    <property type="match status" value="1"/>
</dbReference>
<evidence type="ECO:0000256" key="7">
    <source>
        <dbReference type="ARBA" id="ARBA00022723"/>
    </source>
</evidence>
<dbReference type="Proteomes" id="UP000183832">
    <property type="component" value="Unassembled WGS sequence"/>
</dbReference>
<keyword evidence="6 14" id="KW-0808">Transferase</keyword>
<evidence type="ECO:0000256" key="13">
    <source>
        <dbReference type="ARBA" id="ARBA00048070"/>
    </source>
</evidence>
<protein>
    <recommendedName>
        <fullName evidence="14">ATP-dependent 6-phosphofructokinase</fullName>
        <shortName evidence="14">ATP-PFK</shortName>
        <shortName evidence="14">Phosphofructokinase</shortName>
        <ecNumber evidence="14">2.7.1.11</ecNumber>
    </recommendedName>
    <alternativeName>
        <fullName evidence="14">Phosphohexokinase</fullName>
    </alternativeName>
</protein>
<feature type="domain" description="Phosphofructokinase" evidence="16">
    <location>
        <begin position="449"/>
        <end position="733"/>
    </location>
</feature>
<comment type="subcellular location">
    <subcellularLocation>
        <location evidence="2 14">Cytoplasm</location>
    </subcellularLocation>
</comment>
<evidence type="ECO:0000256" key="8">
    <source>
        <dbReference type="ARBA" id="ARBA00022741"/>
    </source>
</evidence>
<comment type="pathway">
    <text evidence="3 14 15">Carbohydrate degradation; glycolysis; D-glyceraldehyde 3-phosphate and glycerone phosphate from D-glucose: step 3/4.</text>
</comment>
<feature type="domain" description="Phosphofructokinase" evidence="16">
    <location>
        <begin position="19"/>
        <end position="249"/>
    </location>
</feature>
<dbReference type="GO" id="GO:0048029">
    <property type="term" value="F:monosaccharide binding"/>
    <property type="evidence" value="ECO:0007669"/>
    <property type="project" value="TreeGrafter"/>
</dbReference>
<dbReference type="GO" id="GO:0061621">
    <property type="term" value="P:canonical glycolysis"/>
    <property type="evidence" value="ECO:0007669"/>
    <property type="project" value="TreeGrafter"/>
</dbReference>
<feature type="binding site" evidence="14">
    <location>
        <position position="120"/>
    </location>
    <ligand>
        <name>Mg(2+)</name>
        <dbReference type="ChEBI" id="CHEBI:18420"/>
        <note>catalytic</note>
    </ligand>
</feature>
<dbReference type="FunFam" id="3.40.50.460:FF:000001">
    <property type="entry name" value="ATP-dependent 6-phosphofructokinase"/>
    <property type="match status" value="1"/>
</dbReference>
<feature type="binding site" evidence="14">
    <location>
        <position position="26"/>
    </location>
    <ligand>
        <name>ATP</name>
        <dbReference type="ChEBI" id="CHEBI:30616"/>
    </ligand>
</feature>
<dbReference type="InterPro" id="IPR000023">
    <property type="entry name" value="Phosphofructokinase_dom"/>
</dbReference>
<evidence type="ECO:0000256" key="12">
    <source>
        <dbReference type="ARBA" id="ARBA00023152"/>
    </source>
</evidence>
<evidence type="ECO:0000256" key="3">
    <source>
        <dbReference type="ARBA" id="ARBA00004679"/>
    </source>
</evidence>
<evidence type="ECO:0000256" key="2">
    <source>
        <dbReference type="ARBA" id="ARBA00004496"/>
    </source>
</evidence>
<dbReference type="OrthoDB" id="537915at2759"/>
<dbReference type="Gene3D" id="3.40.50.460">
    <property type="entry name" value="Phosphofructokinase domain"/>
    <property type="match status" value="2"/>
</dbReference>
<dbReference type="InterPro" id="IPR035966">
    <property type="entry name" value="PKF_sf"/>
</dbReference>
<keyword evidence="12 14" id="KW-0324">Glycolysis</keyword>
<dbReference type="GO" id="GO:0046872">
    <property type="term" value="F:metal ion binding"/>
    <property type="evidence" value="ECO:0007669"/>
    <property type="project" value="UniProtKB-KW"/>
</dbReference>
<feature type="region of interest" description="N-terminal catalytic PFK domain 1" evidence="14">
    <location>
        <begin position="1"/>
        <end position="429"/>
    </location>
</feature>
<feature type="binding site" description="in other chain" evidence="14">
    <location>
        <begin position="209"/>
        <end position="211"/>
    </location>
    <ligand>
        <name>substrate</name>
        <note>ligand shared between dimeric partners</note>
    </ligand>
</feature>
<feature type="binding site" description="in other chain" evidence="14">
    <location>
        <position position="303"/>
    </location>
    <ligand>
        <name>substrate</name>
        <note>ligand shared between dimeric partners</note>
    </ligand>
</feature>
<feature type="binding site" description="in other chain" evidence="14">
    <location>
        <begin position="574"/>
        <end position="578"/>
    </location>
    <ligand>
        <name>beta-D-fructose 2,6-bisphosphate</name>
        <dbReference type="ChEBI" id="CHEBI:58579"/>
        <note>allosteric activator; ligand shared between dimeric partners</note>
    </ligand>
</feature>
<dbReference type="GO" id="GO:0005945">
    <property type="term" value="C:6-phosphofructokinase complex"/>
    <property type="evidence" value="ECO:0007669"/>
    <property type="project" value="TreeGrafter"/>
</dbReference>
<dbReference type="AlphaFoldDB" id="A0A1J1IS00"/>
<dbReference type="GO" id="GO:0030388">
    <property type="term" value="P:fructose 1,6-bisphosphate metabolic process"/>
    <property type="evidence" value="ECO:0007669"/>
    <property type="project" value="TreeGrafter"/>
</dbReference>
<feature type="binding site" evidence="14">
    <location>
        <begin position="119"/>
        <end position="122"/>
    </location>
    <ligand>
        <name>ATP</name>
        <dbReference type="ChEBI" id="CHEBI:30616"/>
    </ligand>
</feature>
<proteinExistence type="inferred from homology"/>
<name>A0A1J1IS00_9DIPT</name>
<dbReference type="InterPro" id="IPR022953">
    <property type="entry name" value="ATP_PFK"/>
</dbReference>
<accession>A0A1J1IS00</accession>
<dbReference type="PRINTS" id="PR00476">
    <property type="entry name" value="PHFRCTKINASE"/>
</dbReference>
<evidence type="ECO:0000256" key="10">
    <source>
        <dbReference type="ARBA" id="ARBA00022840"/>
    </source>
</evidence>
<feature type="binding site" description="in other chain" evidence="14">
    <location>
        <position position="675"/>
    </location>
    <ligand>
        <name>beta-D-fructose 2,6-bisphosphate</name>
        <dbReference type="ChEBI" id="CHEBI:58579"/>
        <note>allosteric activator; ligand shared between dimeric partners</note>
    </ligand>
</feature>
<evidence type="ECO:0000256" key="6">
    <source>
        <dbReference type="ARBA" id="ARBA00022679"/>
    </source>
</evidence>
<organism evidence="17 18">
    <name type="scientific">Clunio marinus</name>
    <dbReference type="NCBI Taxonomy" id="568069"/>
    <lineage>
        <taxon>Eukaryota</taxon>
        <taxon>Metazoa</taxon>
        <taxon>Ecdysozoa</taxon>
        <taxon>Arthropoda</taxon>
        <taxon>Hexapoda</taxon>
        <taxon>Insecta</taxon>
        <taxon>Pterygota</taxon>
        <taxon>Neoptera</taxon>
        <taxon>Endopterygota</taxon>
        <taxon>Diptera</taxon>
        <taxon>Nematocera</taxon>
        <taxon>Chironomoidea</taxon>
        <taxon>Chironomidae</taxon>
        <taxon>Clunio</taxon>
    </lineage>
</organism>
<comment type="catalytic activity">
    <reaction evidence="13 14 15">
        <text>beta-D-fructose 6-phosphate + ATP = beta-D-fructose 1,6-bisphosphate + ADP + H(+)</text>
        <dbReference type="Rhea" id="RHEA:16109"/>
        <dbReference type="ChEBI" id="CHEBI:15378"/>
        <dbReference type="ChEBI" id="CHEBI:30616"/>
        <dbReference type="ChEBI" id="CHEBI:32966"/>
        <dbReference type="ChEBI" id="CHEBI:57634"/>
        <dbReference type="ChEBI" id="CHEBI:456216"/>
        <dbReference type="EC" id="2.7.1.11"/>
    </reaction>
</comment>
<comment type="caution">
    <text evidence="14">Lacks conserved residue(s) required for the propagation of feature annotation.</text>
</comment>
<feature type="binding site" evidence="14">
    <location>
        <begin position="89"/>
        <end position="90"/>
    </location>
    <ligand>
        <name>ATP</name>
        <dbReference type="ChEBI" id="CHEBI:30616"/>
    </ligand>
</feature>
<keyword evidence="11 14" id="KW-0460">Magnesium</keyword>
<feature type="region of interest" description="C-terminal regulatory PFK domain 2" evidence="14">
    <location>
        <begin position="448"/>
        <end position="826"/>
    </location>
</feature>
<dbReference type="InterPro" id="IPR015912">
    <property type="entry name" value="Phosphofructokinase_CS"/>
</dbReference>
<feature type="domain" description="Phosphofructokinase" evidence="16">
    <location>
        <begin position="250"/>
        <end position="362"/>
    </location>
</feature>
<dbReference type="Pfam" id="PF00365">
    <property type="entry name" value="PFK"/>
    <property type="match status" value="3"/>
</dbReference>
<reference evidence="17 18" key="1">
    <citation type="submission" date="2015-04" db="EMBL/GenBank/DDBJ databases">
        <authorList>
            <person name="Syromyatnikov M.Y."/>
            <person name="Popov V.N."/>
        </authorList>
    </citation>
    <scope>NUCLEOTIDE SEQUENCE [LARGE SCALE GENOMIC DNA]</scope>
</reference>
<dbReference type="GO" id="GO:0006002">
    <property type="term" value="P:fructose 6-phosphate metabolic process"/>
    <property type="evidence" value="ECO:0007669"/>
    <property type="project" value="InterPro"/>
</dbReference>
<evidence type="ECO:0000256" key="4">
    <source>
        <dbReference type="ARBA" id="ARBA00022490"/>
    </source>
</evidence>
<dbReference type="FunFam" id="3.40.50.450:FF:000064">
    <property type="entry name" value="Phosphofructokinase, platelet b"/>
    <property type="match status" value="1"/>
</dbReference>
<dbReference type="SMR" id="A0A1J1IS00"/>
<dbReference type="GO" id="GO:0016208">
    <property type="term" value="F:AMP binding"/>
    <property type="evidence" value="ECO:0007669"/>
    <property type="project" value="TreeGrafter"/>
</dbReference>
<dbReference type="PROSITE" id="PS00433">
    <property type="entry name" value="PHOSPHOFRUCTOKINASE"/>
    <property type="match status" value="2"/>
</dbReference>
<evidence type="ECO:0000313" key="17">
    <source>
        <dbReference type="EMBL" id="CRL01870.1"/>
    </source>
</evidence>
<dbReference type="PANTHER" id="PTHR13697:SF4">
    <property type="entry name" value="ATP-DEPENDENT 6-PHOSPHOFRUCTOKINASE"/>
    <property type="match status" value="1"/>
</dbReference>
<feature type="binding site" description="in other chain" evidence="14">
    <location>
        <begin position="337"/>
        <end position="340"/>
    </location>
    <ligand>
        <name>substrate</name>
        <note>ligand shared between dimeric partners</note>
    </ligand>
</feature>
<feature type="binding site" evidence="14">
    <location>
        <position position="202"/>
    </location>
    <ligand>
        <name>substrate</name>
        <note>ligand shared between dimeric partners</note>
    </ligand>
</feature>
<comment type="activity regulation">
    <text evidence="14">Allosterically activated by ADP, AMP, or fructose 2,6-bisphosphate, and allosterically inhibited by ATP or citrate.</text>
</comment>
<comment type="similarity">
    <text evidence="14">Belongs to the phosphofructokinase type A (PFKA) family. ATP-dependent PFK group I subfamily. Eukaryotic two domain clade 'E' sub-subfamily.</text>
</comment>
<evidence type="ECO:0000256" key="9">
    <source>
        <dbReference type="ARBA" id="ARBA00022777"/>
    </source>
</evidence>
<dbReference type="EMBL" id="CVRI01000057">
    <property type="protein sequence ID" value="CRL01870.1"/>
    <property type="molecule type" value="Genomic_DNA"/>
</dbReference>